<organism evidence="1 2">
    <name type="scientific">Methanobacterium lacus (strain AL-21)</name>
    <dbReference type="NCBI Taxonomy" id="877455"/>
    <lineage>
        <taxon>Archaea</taxon>
        <taxon>Methanobacteriati</taxon>
        <taxon>Methanobacteriota</taxon>
        <taxon>Methanomada group</taxon>
        <taxon>Methanobacteria</taxon>
        <taxon>Methanobacteriales</taxon>
        <taxon>Methanobacteriaceae</taxon>
        <taxon>Methanobacterium</taxon>
    </lineage>
</organism>
<dbReference type="Proteomes" id="UP000007490">
    <property type="component" value="Chromosome"/>
</dbReference>
<dbReference type="EMBL" id="CP002551">
    <property type="protein sequence ID" value="ADZ10616.1"/>
    <property type="molecule type" value="Genomic_DNA"/>
</dbReference>
<dbReference type="Pfam" id="PF06207">
    <property type="entry name" value="DUF1002"/>
    <property type="match status" value="1"/>
</dbReference>
<reference evidence="2" key="1">
    <citation type="submission" date="2011-02" db="EMBL/GenBank/DDBJ databases">
        <title>Complete sequence of Methanobacterium sp. AL-21.</title>
        <authorList>
            <consortium name="US DOE Joint Genome Institute"/>
            <person name="Lucas S."/>
            <person name="Copeland A."/>
            <person name="Lapidus A."/>
            <person name="Cheng J.-F."/>
            <person name="Goodwin L."/>
            <person name="Pitluck S."/>
            <person name="Chertkov O."/>
            <person name="Detter J.C."/>
            <person name="Han C."/>
            <person name="Tapia R."/>
            <person name="Land M."/>
            <person name="Hauser L."/>
            <person name="Kyrpides N."/>
            <person name="Ivanova N."/>
            <person name="Mikhailova N."/>
            <person name="Pagani I."/>
            <person name="Cadillo-Quiroz H."/>
            <person name="Imachi H."/>
            <person name="Zinder S."/>
            <person name="Liu W."/>
            <person name="Woyke T."/>
        </authorList>
    </citation>
    <scope>NUCLEOTIDE SEQUENCE [LARGE SCALE GENOMIC DNA]</scope>
    <source>
        <strain evidence="2">AL-21</strain>
    </source>
</reference>
<sequence length="294" mass="31582" precursor="true">MKKYLVGFIFVLMILSPIYAATGFAITYGETTYGNSNWKNSMDTYFQTKTTKNVSDAATKVVTASEVNAISSNITGKTYPASQIYSCAMVDLSYNKGINVSVDTSKITVVTPKMYENALKSTGISNGYVVVSSPVSASGEAALAGVLRSYEIAVGTPIPDQAKKAATQELYTETQIANQTGQNPDQISNLFSNVTDQIQAQNITDTNQILVIVNNVAATMNINLTQDQAQQIANSLADSQNAQASLTDFKKQLQNVSNQASQSGGILDQIMSFVQGIINYVSNLISDSQVAHKF</sequence>
<reference evidence="1 2" key="2">
    <citation type="journal article" date="2014" name="Int. J. Syst. Evol. Microbiol.">
        <title>Methanobacterium paludis sp. nov. and a novel strain of Methanobacterium lacus isolated from northern peatlands.</title>
        <authorList>
            <person name="Cadillo-Quiroz H."/>
            <person name="Brauer S.L."/>
            <person name="Goodson N."/>
            <person name="Yavitt J.B."/>
            <person name="Zinder S.H."/>
        </authorList>
    </citation>
    <scope>NUCLEOTIDE SEQUENCE [LARGE SCALE GENOMIC DNA]</scope>
    <source>
        <strain evidence="1 2">AL-21</strain>
    </source>
</reference>
<accession>F0T6I2</accession>
<evidence type="ECO:0008006" key="3">
    <source>
        <dbReference type="Google" id="ProtNLM"/>
    </source>
</evidence>
<dbReference type="RefSeq" id="WP_013645967.1">
    <property type="nucleotide sequence ID" value="NC_015216.1"/>
</dbReference>
<evidence type="ECO:0000313" key="2">
    <source>
        <dbReference type="Proteomes" id="UP000007490"/>
    </source>
</evidence>
<proteinExistence type="predicted"/>
<dbReference type="HOGENOM" id="CLU_050671_0_1_2"/>
<dbReference type="GeneID" id="10278875"/>
<gene>
    <name evidence="1" type="ordered locus">Metbo_2403</name>
</gene>
<evidence type="ECO:0000313" key="1">
    <source>
        <dbReference type="EMBL" id="ADZ10616.1"/>
    </source>
</evidence>
<dbReference type="KEGG" id="mel:Metbo_2403"/>
<dbReference type="STRING" id="877455.Metbo_2403"/>
<dbReference type="OrthoDB" id="80453at2157"/>
<dbReference type="InterPro" id="IPR009343">
    <property type="entry name" value="DUF1002"/>
</dbReference>
<dbReference type="eggNOG" id="arCOG06485">
    <property type="taxonomic scope" value="Archaea"/>
</dbReference>
<protein>
    <recommendedName>
        <fullName evidence="3">DUF1002 domain-containing protein</fullName>
    </recommendedName>
</protein>
<name>F0T6I2_METLA</name>
<keyword evidence="2" id="KW-1185">Reference proteome</keyword>
<dbReference type="AlphaFoldDB" id="F0T6I2"/>